<protein>
    <recommendedName>
        <fullName evidence="3">F-box domain-containing protein</fullName>
    </recommendedName>
</protein>
<evidence type="ECO:0000313" key="2">
    <source>
        <dbReference type="Proteomes" id="UP000298327"/>
    </source>
</evidence>
<accession>A0A4Y9ZDN9</accession>
<dbReference type="InterPro" id="IPR032675">
    <property type="entry name" value="LRR_dom_sf"/>
</dbReference>
<reference evidence="1 2" key="1">
    <citation type="submission" date="2019-02" db="EMBL/GenBank/DDBJ databases">
        <title>Genome sequencing of the rare red list fungi Dentipellis fragilis.</title>
        <authorList>
            <person name="Buettner E."/>
            <person name="Kellner H."/>
        </authorList>
    </citation>
    <scope>NUCLEOTIDE SEQUENCE [LARGE SCALE GENOMIC DNA]</scope>
    <source>
        <strain evidence="1 2">DSM 105465</strain>
    </source>
</reference>
<proteinExistence type="predicted"/>
<dbReference type="AlphaFoldDB" id="A0A4Y9ZDN9"/>
<organism evidence="1 2">
    <name type="scientific">Dentipellis fragilis</name>
    <dbReference type="NCBI Taxonomy" id="205917"/>
    <lineage>
        <taxon>Eukaryota</taxon>
        <taxon>Fungi</taxon>
        <taxon>Dikarya</taxon>
        <taxon>Basidiomycota</taxon>
        <taxon>Agaricomycotina</taxon>
        <taxon>Agaricomycetes</taxon>
        <taxon>Russulales</taxon>
        <taxon>Hericiaceae</taxon>
        <taxon>Dentipellis</taxon>
    </lineage>
</organism>
<dbReference type="Proteomes" id="UP000298327">
    <property type="component" value="Unassembled WGS sequence"/>
</dbReference>
<dbReference type="SUPFAM" id="SSF52058">
    <property type="entry name" value="L domain-like"/>
    <property type="match status" value="1"/>
</dbReference>
<name>A0A4Y9ZDN9_9AGAM</name>
<sequence>MALLPSELWLSIFEELIYEPTRTLEIGYEPFTEDEHITPTSAQAAEWMQRKCDIVLVCKTWRRLALPFLYEVLLVDSEARARMICGALELTAEPSTPGNSLVDRGAFVRQIYICAQWNQWHFFDEGAAGHHVPRIVQRCPNLTIFSYRILALDFILHPTFSSIVNSGAVQSLRRLDLSGKLSASHLKSGERGIGNLPNLETLVLPSEVDGLRISKIGIRAPNVRTLVLSWEMYKIMTSHASRFDLPKLRWIHILPINAIPPYTIFAAPGTSAIARTMNNKVVSFGFHQSSTSSLCVPFDLLAQFPNLEHARLRVLSMATPERRLHHPSITCIALRPGRWSTRVLEGLRPNETGRPIRGTLAKIDVIIEVLLAGHFPQLRRIQIVGPYRGTCADKMEWIGGWTKRLGERGIDFEISRTYE</sequence>
<keyword evidence="2" id="KW-1185">Reference proteome</keyword>
<dbReference type="Gene3D" id="3.80.10.10">
    <property type="entry name" value="Ribonuclease Inhibitor"/>
    <property type="match status" value="1"/>
</dbReference>
<gene>
    <name evidence="1" type="ORF">EVG20_g733</name>
</gene>
<evidence type="ECO:0008006" key="3">
    <source>
        <dbReference type="Google" id="ProtNLM"/>
    </source>
</evidence>
<dbReference type="OrthoDB" id="2786563at2759"/>
<comment type="caution">
    <text evidence="1">The sequence shown here is derived from an EMBL/GenBank/DDBJ whole genome shotgun (WGS) entry which is preliminary data.</text>
</comment>
<dbReference type="EMBL" id="SEOQ01000019">
    <property type="protein sequence ID" value="TFY72270.1"/>
    <property type="molecule type" value="Genomic_DNA"/>
</dbReference>
<evidence type="ECO:0000313" key="1">
    <source>
        <dbReference type="EMBL" id="TFY72270.1"/>
    </source>
</evidence>